<proteinExistence type="predicted"/>
<dbReference type="Proteomes" id="UP000255163">
    <property type="component" value="Unassembled WGS sequence"/>
</dbReference>
<dbReference type="AlphaFoldDB" id="A0A376F7P4"/>
<dbReference type="EMBL" id="UFYI01000007">
    <property type="protein sequence ID" value="STD20063.1"/>
    <property type="molecule type" value="Genomic_DNA"/>
</dbReference>
<organism evidence="1 2">
    <name type="scientific">Enterobacter asburiae</name>
    <dbReference type="NCBI Taxonomy" id="61645"/>
    <lineage>
        <taxon>Bacteria</taxon>
        <taxon>Pseudomonadati</taxon>
        <taxon>Pseudomonadota</taxon>
        <taxon>Gammaproteobacteria</taxon>
        <taxon>Enterobacterales</taxon>
        <taxon>Enterobacteriaceae</taxon>
        <taxon>Enterobacter</taxon>
        <taxon>Enterobacter cloacae complex</taxon>
    </lineage>
</organism>
<gene>
    <name evidence="1" type="ORF">NCTC12123_01702</name>
</gene>
<accession>A0A376F7P4</accession>
<sequence length="32" mass="3340">MPDYCFFQKGPNLIAIESANTDAAASAHLSGV</sequence>
<evidence type="ECO:0000313" key="2">
    <source>
        <dbReference type="Proteomes" id="UP000255163"/>
    </source>
</evidence>
<protein>
    <submittedName>
        <fullName evidence="1">Uncharacterized protein</fullName>
    </submittedName>
</protein>
<reference evidence="1 2" key="1">
    <citation type="submission" date="2018-06" db="EMBL/GenBank/DDBJ databases">
        <authorList>
            <consortium name="Pathogen Informatics"/>
            <person name="Doyle S."/>
        </authorList>
    </citation>
    <scope>NUCLEOTIDE SEQUENCE [LARGE SCALE GENOMIC DNA]</scope>
    <source>
        <strain evidence="1 2">NCTC12123</strain>
    </source>
</reference>
<evidence type="ECO:0000313" key="1">
    <source>
        <dbReference type="EMBL" id="STD20063.1"/>
    </source>
</evidence>
<name>A0A376F7P4_ENTAS</name>